<keyword evidence="1" id="KW-1133">Transmembrane helix</keyword>
<comment type="caution">
    <text evidence="2">The sequence shown here is derived from an EMBL/GenBank/DDBJ whole genome shotgun (WGS) entry which is preliminary data.</text>
</comment>
<dbReference type="Proteomes" id="UP001596072">
    <property type="component" value="Unassembled WGS sequence"/>
</dbReference>
<sequence length="82" mass="8523">MPALVVYPALLALALTLALTGGGLADAYRDSAATFLDQIGADRFDRTLYVVGVLTIYAVPGVIGAFWGARWSPANSRPAPTG</sequence>
<dbReference type="RefSeq" id="WP_136432181.1">
    <property type="nucleotide sequence ID" value="NZ_JBHSNS010000011.1"/>
</dbReference>
<protein>
    <recommendedName>
        <fullName evidence="4">MFS transporter</fullName>
    </recommendedName>
</protein>
<reference evidence="3" key="1">
    <citation type="journal article" date="2019" name="Int. J. Syst. Evol. Microbiol.">
        <title>The Global Catalogue of Microorganisms (GCM) 10K type strain sequencing project: providing services to taxonomists for standard genome sequencing and annotation.</title>
        <authorList>
            <consortium name="The Broad Institute Genomics Platform"/>
            <consortium name="The Broad Institute Genome Sequencing Center for Infectious Disease"/>
            <person name="Wu L."/>
            <person name="Ma J."/>
        </authorList>
    </citation>
    <scope>NUCLEOTIDE SEQUENCE [LARGE SCALE GENOMIC DNA]</scope>
    <source>
        <strain evidence="3">YIM 94188</strain>
    </source>
</reference>
<evidence type="ECO:0000313" key="2">
    <source>
        <dbReference type="EMBL" id="MFC5730900.1"/>
    </source>
</evidence>
<proteinExistence type="predicted"/>
<name>A0ABW0ZQQ2_9ACTN</name>
<accession>A0ABW0ZQQ2</accession>
<gene>
    <name evidence="2" type="ORF">ACFPQB_18410</name>
</gene>
<keyword evidence="1" id="KW-0472">Membrane</keyword>
<keyword evidence="1" id="KW-0812">Transmembrane</keyword>
<evidence type="ECO:0008006" key="4">
    <source>
        <dbReference type="Google" id="ProtNLM"/>
    </source>
</evidence>
<evidence type="ECO:0000313" key="3">
    <source>
        <dbReference type="Proteomes" id="UP001596072"/>
    </source>
</evidence>
<organism evidence="2 3">
    <name type="scientific">Nocardioides vastitatis</name>
    <dbReference type="NCBI Taxonomy" id="2568655"/>
    <lineage>
        <taxon>Bacteria</taxon>
        <taxon>Bacillati</taxon>
        <taxon>Actinomycetota</taxon>
        <taxon>Actinomycetes</taxon>
        <taxon>Propionibacteriales</taxon>
        <taxon>Nocardioidaceae</taxon>
        <taxon>Nocardioides</taxon>
    </lineage>
</organism>
<feature type="transmembrane region" description="Helical" evidence="1">
    <location>
        <begin position="49"/>
        <end position="69"/>
    </location>
</feature>
<keyword evidence="3" id="KW-1185">Reference proteome</keyword>
<dbReference type="EMBL" id="JBHSNS010000011">
    <property type="protein sequence ID" value="MFC5730900.1"/>
    <property type="molecule type" value="Genomic_DNA"/>
</dbReference>
<evidence type="ECO:0000256" key="1">
    <source>
        <dbReference type="SAM" id="Phobius"/>
    </source>
</evidence>